<name>A0A840NN21_9HYPH</name>
<sequence length="46" mass="5381">MKGYLLKQRRSFLPYMTQIIGIITPSTSEVIRDILTVERIVFHCIV</sequence>
<keyword evidence="2" id="KW-1185">Reference proteome</keyword>
<comment type="caution">
    <text evidence="1">The sequence shown here is derived from an EMBL/GenBank/DDBJ whole genome shotgun (WGS) entry which is preliminary data.</text>
</comment>
<evidence type="ECO:0000313" key="2">
    <source>
        <dbReference type="Proteomes" id="UP000561417"/>
    </source>
</evidence>
<dbReference type="Proteomes" id="UP000561417">
    <property type="component" value="Unassembled WGS sequence"/>
</dbReference>
<organism evidence="1 2">
    <name type="scientific">Bartonella callosciuri</name>
    <dbReference type="NCBI Taxonomy" id="686223"/>
    <lineage>
        <taxon>Bacteria</taxon>
        <taxon>Pseudomonadati</taxon>
        <taxon>Pseudomonadota</taxon>
        <taxon>Alphaproteobacteria</taxon>
        <taxon>Hyphomicrobiales</taxon>
        <taxon>Bartonellaceae</taxon>
        <taxon>Bartonella</taxon>
    </lineage>
</organism>
<evidence type="ECO:0000313" key="1">
    <source>
        <dbReference type="EMBL" id="MBB5073270.1"/>
    </source>
</evidence>
<keyword evidence="1" id="KW-0269">Exonuclease</keyword>
<gene>
    <name evidence="1" type="ORF">HNQ69_000374</name>
</gene>
<keyword evidence="1" id="KW-0540">Nuclease</keyword>
<proteinExistence type="predicted"/>
<accession>A0A840NN21</accession>
<dbReference type="GO" id="GO:0004527">
    <property type="term" value="F:exonuclease activity"/>
    <property type="evidence" value="ECO:0007669"/>
    <property type="project" value="UniProtKB-KW"/>
</dbReference>
<reference evidence="1 2" key="1">
    <citation type="submission" date="2020-08" db="EMBL/GenBank/DDBJ databases">
        <title>Genomic Encyclopedia of Type Strains, Phase IV (KMG-IV): sequencing the most valuable type-strain genomes for metagenomic binning, comparative biology and taxonomic classification.</title>
        <authorList>
            <person name="Goeker M."/>
        </authorList>
    </citation>
    <scope>NUCLEOTIDE SEQUENCE [LARGE SCALE GENOMIC DNA]</scope>
    <source>
        <strain evidence="1 2">DSM 28538</strain>
    </source>
</reference>
<keyword evidence="1" id="KW-0378">Hydrolase</keyword>
<protein>
    <submittedName>
        <fullName evidence="1">Exonuclease VII large subunit</fullName>
    </submittedName>
</protein>
<dbReference type="AlphaFoldDB" id="A0A840NN21"/>
<dbReference type="EMBL" id="JACHIM010000001">
    <property type="protein sequence ID" value="MBB5073270.1"/>
    <property type="molecule type" value="Genomic_DNA"/>
</dbReference>